<dbReference type="Proteomes" id="UP000324629">
    <property type="component" value="Unassembled WGS sequence"/>
</dbReference>
<keyword evidence="4" id="KW-0460">Magnesium</keyword>
<feature type="signal peptide" evidence="6">
    <location>
        <begin position="1"/>
        <end position="17"/>
    </location>
</feature>
<dbReference type="PANTHER" id="PTHR11596:SF5">
    <property type="entry name" value="ALKALINE PHOSPHATASE"/>
    <property type="match status" value="1"/>
</dbReference>
<dbReference type="Gene3D" id="3.40.720.10">
    <property type="entry name" value="Alkaline Phosphatase, subunit A"/>
    <property type="match status" value="1"/>
</dbReference>
<keyword evidence="2" id="KW-0597">Phosphoprotein</keyword>
<dbReference type="SUPFAM" id="SSF53649">
    <property type="entry name" value="Alkaline phosphatase-like"/>
    <property type="match status" value="1"/>
</dbReference>
<reference evidence="7 8" key="1">
    <citation type="journal article" date="2019" name="Gigascience">
        <title>Whole-genome sequence of the oriental lung fluke Paragonimus westermani.</title>
        <authorList>
            <person name="Oey H."/>
            <person name="Zakrzewski M."/>
            <person name="Narain K."/>
            <person name="Devi K.R."/>
            <person name="Agatsuma T."/>
            <person name="Nawaratna S."/>
            <person name="Gobert G.N."/>
            <person name="Jones M.K."/>
            <person name="Ragan M.A."/>
            <person name="McManus D.P."/>
            <person name="Krause L."/>
        </authorList>
    </citation>
    <scope>NUCLEOTIDE SEQUENCE [LARGE SCALE GENOMIC DNA]</scope>
    <source>
        <strain evidence="7 8">IND2009</strain>
    </source>
</reference>
<evidence type="ECO:0000256" key="2">
    <source>
        <dbReference type="ARBA" id="ARBA00022553"/>
    </source>
</evidence>
<comment type="caution">
    <text evidence="7">The sequence shown here is derived from an EMBL/GenBank/DDBJ whole genome shotgun (WGS) entry which is preliminary data.</text>
</comment>
<organism evidence="7 8">
    <name type="scientific">Paragonimus westermani</name>
    <dbReference type="NCBI Taxonomy" id="34504"/>
    <lineage>
        <taxon>Eukaryota</taxon>
        <taxon>Metazoa</taxon>
        <taxon>Spiralia</taxon>
        <taxon>Lophotrochozoa</taxon>
        <taxon>Platyhelminthes</taxon>
        <taxon>Trematoda</taxon>
        <taxon>Digenea</taxon>
        <taxon>Plagiorchiida</taxon>
        <taxon>Troglotremata</taxon>
        <taxon>Troglotrematidae</taxon>
        <taxon>Paragonimus</taxon>
    </lineage>
</organism>
<keyword evidence="4" id="KW-0862">Zinc</keyword>
<dbReference type="GO" id="GO:0004035">
    <property type="term" value="F:alkaline phosphatase activity"/>
    <property type="evidence" value="ECO:0007669"/>
    <property type="project" value="UniProtKB-EC"/>
</dbReference>
<sequence length="132" mass="14520">MELLTVFTLWHITVGLARPDPPDLSEESINYATWRNAATQLIREFQQSPIYGPAYNKISRPKNMILFVGDGMSSSTITGARYLKASNMNKSAGEVVLDWELWPTISLLHTFSADGMTTESAAAATALFCGKC</sequence>
<comment type="cofactor">
    <cofactor evidence="4">
        <name>Zn(2+)</name>
        <dbReference type="ChEBI" id="CHEBI:29105"/>
    </cofactor>
    <text evidence="4">Binds 2 Zn(2+) ions.</text>
</comment>
<evidence type="ECO:0000256" key="1">
    <source>
        <dbReference type="ARBA" id="ARBA00012647"/>
    </source>
</evidence>
<dbReference type="PANTHER" id="PTHR11596">
    <property type="entry name" value="ALKALINE PHOSPHATASE"/>
    <property type="match status" value="1"/>
</dbReference>
<gene>
    <name evidence="7" type="ORF">DEA37_0008591</name>
</gene>
<dbReference type="GO" id="GO:0046872">
    <property type="term" value="F:metal ion binding"/>
    <property type="evidence" value="ECO:0007669"/>
    <property type="project" value="UniProtKB-KW"/>
</dbReference>
<evidence type="ECO:0000256" key="4">
    <source>
        <dbReference type="PIRSR" id="PIRSR601952-2"/>
    </source>
</evidence>
<dbReference type="PRINTS" id="PR00113">
    <property type="entry name" value="ALKPHPHTASE"/>
</dbReference>
<keyword evidence="4" id="KW-0479">Metal-binding</keyword>
<protein>
    <recommendedName>
        <fullName evidence="1">alkaline phosphatase</fullName>
        <ecNumber evidence="1">3.1.3.1</ecNumber>
    </recommendedName>
</protein>
<keyword evidence="6" id="KW-0732">Signal</keyword>
<comment type="cofactor">
    <cofactor evidence="4">
        <name>Mg(2+)</name>
        <dbReference type="ChEBI" id="CHEBI:18420"/>
    </cofactor>
    <text evidence="4">Binds 1 Mg(2+) ion.</text>
</comment>
<dbReference type="InterPro" id="IPR017850">
    <property type="entry name" value="Alkaline_phosphatase_core_sf"/>
</dbReference>
<evidence type="ECO:0000256" key="5">
    <source>
        <dbReference type="RuleBase" id="RU003946"/>
    </source>
</evidence>
<evidence type="ECO:0000313" key="8">
    <source>
        <dbReference type="Proteomes" id="UP000324629"/>
    </source>
</evidence>
<keyword evidence="8" id="KW-1185">Reference proteome</keyword>
<comment type="similarity">
    <text evidence="5">Belongs to the alkaline phosphatase family.</text>
</comment>
<dbReference type="InterPro" id="IPR001952">
    <property type="entry name" value="Alkaline_phosphatase"/>
</dbReference>
<dbReference type="AlphaFoldDB" id="A0A5J4NKA1"/>
<dbReference type="Pfam" id="PF00245">
    <property type="entry name" value="Alk_phosphatase"/>
    <property type="match status" value="1"/>
</dbReference>
<dbReference type="EMBL" id="QNGE01002199">
    <property type="protein sequence ID" value="KAA3676007.1"/>
    <property type="molecule type" value="Genomic_DNA"/>
</dbReference>
<dbReference type="EC" id="3.1.3.1" evidence="1"/>
<feature type="binding site" evidence="4">
    <location>
        <position position="70"/>
    </location>
    <ligand>
        <name>Mg(2+)</name>
        <dbReference type="ChEBI" id="CHEBI:18420"/>
    </ligand>
</feature>
<feature type="binding site" evidence="4">
    <location>
        <position position="70"/>
    </location>
    <ligand>
        <name>Zn(2+)</name>
        <dbReference type="ChEBI" id="CHEBI:29105"/>
        <label>2</label>
    </ligand>
</feature>
<name>A0A5J4NKA1_9TREM</name>
<accession>A0A5J4NKA1</accession>
<evidence type="ECO:0000313" key="7">
    <source>
        <dbReference type="EMBL" id="KAA3676007.1"/>
    </source>
</evidence>
<feature type="active site" description="Phosphoserine intermediate" evidence="3">
    <location>
        <position position="120"/>
    </location>
</feature>
<proteinExistence type="inferred from homology"/>
<feature type="chain" id="PRO_5023876047" description="alkaline phosphatase" evidence="6">
    <location>
        <begin position="18"/>
        <end position="132"/>
    </location>
</feature>
<evidence type="ECO:0000256" key="6">
    <source>
        <dbReference type="SAM" id="SignalP"/>
    </source>
</evidence>
<evidence type="ECO:0000256" key="3">
    <source>
        <dbReference type="PIRSR" id="PIRSR601952-1"/>
    </source>
</evidence>